<accession>A0A2P2KKG4</accession>
<sequence length="47" mass="5640">MKLKRTVFGLMITKMKTSKKERRKEKQTIYGVETVEVTLRRRESVKP</sequence>
<protein>
    <submittedName>
        <fullName evidence="1">Uncharacterized protein</fullName>
    </submittedName>
</protein>
<organism evidence="1">
    <name type="scientific">Rhizophora mucronata</name>
    <name type="common">Asiatic mangrove</name>
    <dbReference type="NCBI Taxonomy" id="61149"/>
    <lineage>
        <taxon>Eukaryota</taxon>
        <taxon>Viridiplantae</taxon>
        <taxon>Streptophyta</taxon>
        <taxon>Embryophyta</taxon>
        <taxon>Tracheophyta</taxon>
        <taxon>Spermatophyta</taxon>
        <taxon>Magnoliopsida</taxon>
        <taxon>eudicotyledons</taxon>
        <taxon>Gunneridae</taxon>
        <taxon>Pentapetalae</taxon>
        <taxon>rosids</taxon>
        <taxon>fabids</taxon>
        <taxon>Malpighiales</taxon>
        <taxon>Rhizophoraceae</taxon>
        <taxon>Rhizophora</taxon>
    </lineage>
</organism>
<reference evidence="1" key="1">
    <citation type="submission" date="2018-02" db="EMBL/GenBank/DDBJ databases">
        <title>Rhizophora mucronata_Transcriptome.</title>
        <authorList>
            <person name="Meera S.P."/>
            <person name="Sreeshan A."/>
            <person name="Augustine A."/>
        </authorList>
    </citation>
    <scope>NUCLEOTIDE SEQUENCE</scope>
    <source>
        <tissue evidence="1">Leaf</tissue>
    </source>
</reference>
<name>A0A2P2KKG4_RHIMU</name>
<dbReference type="EMBL" id="GGEC01025715">
    <property type="protein sequence ID" value="MBX06199.1"/>
    <property type="molecule type" value="Transcribed_RNA"/>
</dbReference>
<dbReference type="AlphaFoldDB" id="A0A2P2KKG4"/>
<proteinExistence type="predicted"/>
<evidence type="ECO:0000313" key="1">
    <source>
        <dbReference type="EMBL" id="MBX06199.1"/>
    </source>
</evidence>